<gene>
    <name evidence="1" type="ORF">GB928_007410</name>
</gene>
<protein>
    <submittedName>
        <fullName evidence="1">Uncharacterized protein</fullName>
    </submittedName>
</protein>
<dbReference type="EMBL" id="WHSC02000003">
    <property type="protein sequence ID" value="MDO6121007.1"/>
    <property type="molecule type" value="Genomic_DNA"/>
</dbReference>
<dbReference type="RefSeq" id="WP_244760979.1">
    <property type="nucleotide sequence ID" value="NZ_JALJCJ010000003.1"/>
</dbReference>
<reference evidence="1" key="1">
    <citation type="submission" date="2022-04" db="EMBL/GenBank/DDBJ databases">
        <title>Shinella lacus sp. nov., a novel member of the genus Shinella from water.</title>
        <authorList>
            <person name="Deng Y."/>
        </authorList>
    </citation>
    <scope>NUCLEOTIDE SEQUENCE</scope>
    <source>
        <strain evidence="1">JCM 31239</strain>
    </source>
</reference>
<evidence type="ECO:0000313" key="1">
    <source>
        <dbReference type="EMBL" id="MDO6121007.1"/>
    </source>
</evidence>
<organism evidence="1 2">
    <name type="scientific">Shinella curvata</name>
    <dbReference type="NCBI Taxonomy" id="1817964"/>
    <lineage>
        <taxon>Bacteria</taxon>
        <taxon>Pseudomonadati</taxon>
        <taxon>Pseudomonadota</taxon>
        <taxon>Alphaproteobacteria</taxon>
        <taxon>Hyphomicrobiales</taxon>
        <taxon>Rhizobiaceae</taxon>
        <taxon>Shinella</taxon>
    </lineage>
</organism>
<proteinExistence type="predicted"/>
<keyword evidence="2" id="KW-1185">Reference proteome</keyword>
<accession>A0ABT8XBI3</accession>
<sequence length="176" mass="18907">MIKLIGTGVWVLAITLAAVYFSLKMASAPKVDTEAAAREAAMEFVSGYTTTLPVIGEDGVNGYLLTKLAYKANKELAAKQVVPLPQMITDELYTLLVGKKMIDVTATGNFDLEAFRGVVKEGLNRRFGAEVIAEVYVEQIDYITTASVEDPAPKKGVTLLKGEVPEVKPAEKSGGH</sequence>
<comment type="caution">
    <text evidence="1">The sequence shown here is derived from an EMBL/GenBank/DDBJ whole genome shotgun (WGS) entry which is preliminary data.</text>
</comment>
<name>A0ABT8XBI3_9HYPH</name>
<evidence type="ECO:0000313" key="2">
    <source>
        <dbReference type="Proteomes" id="UP001177080"/>
    </source>
</evidence>
<dbReference type="Proteomes" id="UP001177080">
    <property type="component" value="Unassembled WGS sequence"/>
</dbReference>